<accession>A0A6A4H592</accession>
<dbReference type="OrthoDB" id="66095at2759"/>
<keyword evidence="2" id="KW-1185">Reference proteome</keyword>
<dbReference type="EMBL" id="ML769584">
    <property type="protein sequence ID" value="KAE9392946.1"/>
    <property type="molecule type" value="Genomic_DNA"/>
</dbReference>
<organism evidence="1 2">
    <name type="scientific">Gymnopus androsaceus JB14</name>
    <dbReference type="NCBI Taxonomy" id="1447944"/>
    <lineage>
        <taxon>Eukaryota</taxon>
        <taxon>Fungi</taxon>
        <taxon>Dikarya</taxon>
        <taxon>Basidiomycota</taxon>
        <taxon>Agaricomycotina</taxon>
        <taxon>Agaricomycetes</taxon>
        <taxon>Agaricomycetidae</taxon>
        <taxon>Agaricales</taxon>
        <taxon>Marasmiineae</taxon>
        <taxon>Omphalotaceae</taxon>
        <taxon>Gymnopus</taxon>
    </lineage>
</organism>
<sequence>MTKDGEAYQKTMLDLTSNPTIPFNLGTNFNSSDLEELFPKPDPNRWYIQKNIVASRERRFHSVTWTGFEDENLARRDPTESLQGREGFGYELLRLLEPGDRVMLIAKAKVTRPPKGFSFRL</sequence>
<evidence type="ECO:0000313" key="2">
    <source>
        <dbReference type="Proteomes" id="UP000799118"/>
    </source>
</evidence>
<reference evidence="1" key="1">
    <citation type="journal article" date="2019" name="Environ. Microbiol.">
        <title>Fungal ecological strategies reflected in gene transcription - a case study of two litter decomposers.</title>
        <authorList>
            <person name="Barbi F."/>
            <person name="Kohler A."/>
            <person name="Barry K."/>
            <person name="Baskaran P."/>
            <person name="Daum C."/>
            <person name="Fauchery L."/>
            <person name="Ihrmark K."/>
            <person name="Kuo A."/>
            <person name="LaButti K."/>
            <person name="Lipzen A."/>
            <person name="Morin E."/>
            <person name="Grigoriev I.V."/>
            <person name="Henrissat B."/>
            <person name="Lindahl B."/>
            <person name="Martin F."/>
        </authorList>
    </citation>
    <scope>NUCLEOTIDE SEQUENCE</scope>
    <source>
        <strain evidence="1">JB14</strain>
    </source>
</reference>
<name>A0A6A4H592_9AGAR</name>
<protein>
    <submittedName>
        <fullName evidence="1">Uncharacterized protein</fullName>
    </submittedName>
</protein>
<proteinExistence type="predicted"/>
<gene>
    <name evidence="1" type="ORF">BT96DRAFT_944276</name>
</gene>
<evidence type="ECO:0000313" key="1">
    <source>
        <dbReference type="EMBL" id="KAE9392946.1"/>
    </source>
</evidence>
<dbReference type="AlphaFoldDB" id="A0A6A4H592"/>
<dbReference type="Proteomes" id="UP000799118">
    <property type="component" value="Unassembled WGS sequence"/>
</dbReference>